<keyword evidence="8 15" id="KW-0418">Kinase</keyword>
<name>A0A2W6NKD4_9BACL</name>
<dbReference type="GO" id="GO:0005524">
    <property type="term" value="F:ATP binding"/>
    <property type="evidence" value="ECO:0007669"/>
    <property type="project" value="UniProtKB-KW"/>
</dbReference>
<keyword evidence="12 13" id="KW-0472">Membrane</keyword>
<evidence type="ECO:0000256" key="6">
    <source>
        <dbReference type="ARBA" id="ARBA00022692"/>
    </source>
</evidence>
<dbReference type="CDD" id="cd00082">
    <property type="entry name" value="HisKA"/>
    <property type="match status" value="1"/>
</dbReference>
<dbReference type="InterPro" id="IPR036890">
    <property type="entry name" value="HATPase_C_sf"/>
</dbReference>
<feature type="transmembrane region" description="Helical" evidence="13">
    <location>
        <begin position="101"/>
        <end position="124"/>
    </location>
</feature>
<dbReference type="Proteomes" id="UP000249204">
    <property type="component" value="Unassembled WGS sequence"/>
</dbReference>
<protein>
    <recommendedName>
        <fullName evidence="3">histidine kinase</fullName>
        <ecNumber evidence="3">2.7.13.3</ecNumber>
    </recommendedName>
</protein>
<evidence type="ECO:0000256" key="4">
    <source>
        <dbReference type="ARBA" id="ARBA00022553"/>
    </source>
</evidence>
<keyword evidence="5" id="KW-0808">Transferase</keyword>
<dbReference type="Gene3D" id="3.30.450.40">
    <property type="match status" value="1"/>
</dbReference>
<evidence type="ECO:0000256" key="5">
    <source>
        <dbReference type="ARBA" id="ARBA00022679"/>
    </source>
</evidence>
<evidence type="ECO:0000256" key="2">
    <source>
        <dbReference type="ARBA" id="ARBA00004651"/>
    </source>
</evidence>
<keyword evidence="7" id="KW-0547">Nucleotide-binding</keyword>
<dbReference type="PRINTS" id="PR00344">
    <property type="entry name" value="BCTRLSENSOR"/>
</dbReference>
<dbReference type="AlphaFoldDB" id="A0A2W6NKD4"/>
<keyword evidence="10 13" id="KW-1133">Transmembrane helix</keyword>
<organism evidence="15 16">
    <name type="scientific">Paenibacillus silvae</name>
    <dbReference type="NCBI Taxonomy" id="1325358"/>
    <lineage>
        <taxon>Bacteria</taxon>
        <taxon>Bacillati</taxon>
        <taxon>Bacillota</taxon>
        <taxon>Bacilli</taxon>
        <taxon>Bacillales</taxon>
        <taxon>Paenibacillaceae</taxon>
        <taxon>Paenibacillus</taxon>
    </lineage>
</organism>
<keyword evidence="6 13" id="KW-0812">Transmembrane</keyword>
<dbReference type="InterPro" id="IPR003594">
    <property type="entry name" value="HATPase_dom"/>
</dbReference>
<dbReference type="SUPFAM" id="SSF55781">
    <property type="entry name" value="GAF domain-like"/>
    <property type="match status" value="1"/>
</dbReference>
<proteinExistence type="predicted"/>
<dbReference type="SMART" id="SM00387">
    <property type="entry name" value="HATPase_c"/>
    <property type="match status" value="1"/>
</dbReference>
<evidence type="ECO:0000313" key="15">
    <source>
        <dbReference type="EMBL" id="PZT55548.1"/>
    </source>
</evidence>
<evidence type="ECO:0000313" key="16">
    <source>
        <dbReference type="Proteomes" id="UP000249204"/>
    </source>
</evidence>
<feature type="transmembrane region" description="Helical" evidence="13">
    <location>
        <begin position="25"/>
        <end position="45"/>
    </location>
</feature>
<gene>
    <name evidence="15" type="ORF">DN757_11560</name>
</gene>
<dbReference type="EC" id="2.7.13.3" evidence="3"/>
<evidence type="ECO:0000256" key="7">
    <source>
        <dbReference type="ARBA" id="ARBA00022741"/>
    </source>
</evidence>
<dbReference type="InterPro" id="IPR038318">
    <property type="entry name" value="KdpD_sf"/>
</dbReference>
<dbReference type="Pfam" id="PF13493">
    <property type="entry name" value="DUF4118"/>
    <property type="match status" value="1"/>
</dbReference>
<comment type="caution">
    <text evidence="15">The sequence shown here is derived from an EMBL/GenBank/DDBJ whole genome shotgun (WGS) entry which is preliminary data.</text>
</comment>
<dbReference type="Pfam" id="PF00512">
    <property type="entry name" value="HisKA"/>
    <property type="match status" value="1"/>
</dbReference>
<dbReference type="InterPro" id="IPR004358">
    <property type="entry name" value="Sig_transdc_His_kin-like_C"/>
</dbReference>
<evidence type="ECO:0000256" key="9">
    <source>
        <dbReference type="ARBA" id="ARBA00022840"/>
    </source>
</evidence>
<dbReference type="InterPro" id="IPR025201">
    <property type="entry name" value="KdpD_TM"/>
</dbReference>
<feature type="domain" description="Histidine kinase" evidence="14">
    <location>
        <begin position="307"/>
        <end position="524"/>
    </location>
</feature>
<dbReference type="GO" id="GO:0005886">
    <property type="term" value="C:plasma membrane"/>
    <property type="evidence" value="ECO:0007669"/>
    <property type="project" value="UniProtKB-SubCell"/>
</dbReference>
<evidence type="ECO:0000256" key="10">
    <source>
        <dbReference type="ARBA" id="ARBA00022989"/>
    </source>
</evidence>
<dbReference type="PROSITE" id="PS50109">
    <property type="entry name" value="HIS_KIN"/>
    <property type="match status" value="1"/>
</dbReference>
<evidence type="ECO:0000256" key="11">
    <source>
        <dbReference type="ARBA" id="ARBA00023012"/>
    </source>
</evidence>
<dbReference type="PANTHER" id="PTHR45569:SF1">
    <property type="entry name" value="SENSOR PROTEIN KDPD"/>
    <property type="match status" value="1"/>
</dbReference>
<accession>A0A2W6NKD4</accession>
<comment type="catalytic activity">
    <reaction evidence="1">
        <text>ATP + protein L-histidine = ADP + protein N-phospho-L-histidine.</text>
        <dbReference type="EC" id="2.7.13.3"/>
    </reaction>
</comment>
<reference evidence="15 16" key="1">
    <citation type="submission" date="2018-06" db="EMBL/GenBank/DDBJ databases">
        <title>Isolation of heavy metals resistant Paenibacillus silvae NC2 from Gold-Copper mine in ZiJin, China.</title>
        <authorList>
            <person name="Xu J."/>
            <person name="Mazhar H.S."/>
            <person name="Rensing C."/>
        </authorList>
    </citation>
    <scope>NUCLEOTIDE SEQUENCE [LARGE SCALE GENOMIC DNA]</scope>
    <source>
        <strain evidence="15 16">NC2</strain>
    </source>
</reference>
<dbReference type="InterPro" id="IPR003018">
    <property type="entry name" value="GAF"/>
</dbReference>
<evidence type="ECO:0000256" key="13">
    <source>
        <dbReference type="SAM" id="Phobius"/>
    </source>
</evidence>
<dbReference type="CDD" id="cd00075">
    <property type="entry name" value="HATPase"/>
    <property type="match status" value="1"/>
</dbReference>
<dbReference type="GO" id="GO:0000155">
    <property type="term" value="F:phosphorelay sensor kinase activity"/>
    <property type="evidence" value="ECO:0007669"/>
    <property type="project" value="InterPro"/>
</dbReference>
<keyword evidence="11" id="KW-0902">Two-component regulatory system</keyword>
<dbReference type="InterPro" id="IPR036097">
    <property type="entry name" value="HisK_dim/P_sf"/>
</dbReference>
<sequence length="539" mass="59257">MNLSEHTEKDGDSSRMRFYFRWKRVPAYLSVTFGIILLTVLLHIIGMSDDLVNVALVYLFPVLVSAVFWGMGPAVYAATLSVIMFDFFFVPPYLSFTVEDLRYLISFVVYLAVAIMTASLAGRLRQQLDRVKSREATTNALYDLSRQITAISDLDALLDNMTSHISLMLGSTAVMYLPDSQGELKLWVSSGSEADDSEKHIWGSQSAELAIASWVYKNGQIAGQGSPMLGKSSGLYIPLRTEDHIHGVLAVDMTASEMEKQREHRQLLEACGSLAAGAIARVKLAEEARLAQVTAESERIRTALLDSVSHELRTPLTAIIGSATGLIENDHLFTAEDRKELTSNIRDGALRMNRLVTNLLGMVRLESGMLHLNRKWCDAGDMISIVLAKIREFSPQREVTVQLPEDSVFFYGDEVLLEQVLVNVVSNAIKYSPEGSKVTIQVSEDKKEGTLILIMDDQGIGIMEAERHKIFDKFYRSPSTQHITGTGLGLAICKGIVEVHGGTIQAGTNPDGGTRIRIDLPAGAEELPLTCSVQGEAGE</sequence>
<dbReference type="SMART" id="SM00388">
    <property type="entry name" value="HisKA"/>
    <property type="match status" value="1"/>
</dbReference>
<dbReference type="Gene3D" id="1.20.120.620">
    <property type="entry name" value="Backbone structure of the membrane domain of e. Coli histidine kinase receptor kdpd"/>
    <property type="match status" value="1"/>
</dbReference>
<dbReference type="Pfam" id="PF13492">
    <property type="entry name" value="GAF_3"/>
    <property type="match status" value="1"/>
</dbReference>
<dbReference type="SUPFAM" id="SSF47384">
    <property type="entry name" value="Homodimeric domain of signal transducing histidine kinase"/>
    <property type="match status" value="1"/>
</dbReference>
<evidence type="ECO:0000259" key="14">
    <source>
        <dbReference type="PROSITE" id="PS50109"/>
    </source>
</evidence>
<dbReference type="InterPro" id="IPR052023">
    <property type="entry name" value="Histidine_kinase_KdpD"/>
</dbReference>
<feature type="transmembrane region" description="Helical" evidence="13">
    <location>
        <begin position="76"/>
        <end position="95"/>
    </location>
</feature>
<evidence type="ECO:0000256" key="3">
    <source>
        <dbReference type="ARBA" id="ARBA00012438"/>
    </source>
</evidence>
<evidence type="ECO:0000256" key="12">
    <source>
        <dbReference type="ARBA" id="ARBA00023136"/>
    </source>
</evidence>
<dbReference type="InterPro" id="IPR005467">
    <property type="entry name" value="His_kinase_dom"/>
</dbReference>
<dbReference type="FunFam" id="3.30.565.10:FF:000006">
    <property type="entry name" value="Sensor histidine kinase WalK"/>
    <property type="match status" value="1"/>
</dbReference>
<comment type="subcellular location">
    <subcellularLocation>
        <location evidence="2">Cell membrane</location>
        <topology evidence="2">Multi-pass membrane protein</topology>
    </subcellularLocation>
</comment>
<dbReference type="Gene3D" id="3.30.565.10">
    <property type="entry name" value="Histidine kinase-like ATPase, C-terminal domain"/>
    <property type="match status" value="1"/>
</dbReference>
<dbReference type="Pfam" id="PF02518">
    <property type="entry name" value="HATPase_c"/>
    <property type="match status" value="1"/>
</dbReference>
<dbReference type="InterPro" id="IPR029016">
    <property type="entry name" value="GAF-like_dom_sf"/>
</dbReference>
<evidence type="ECO:0000256" key="1">
    <source>
        <dbReference type="ARBA" id="ARBA00000085"/>
    </source>
</evidence>
<dbReference type="EMBL" id="QKWW01000030">
    <property type="protein sequence ID" value="PZT55548.1"/>
    <property type="molecule type" value="Genomic_DNA"/>
</dbReference>
<dbReference type="Gene3D" id="1.10.287.130">
    <property type="match status" value="1"/>
</dbReference>
<evidence type="ECO:0000256" key="8">
    <source>
        <dbReference type="ARBA" id="ARBA00022777"/>
    </source>
</evidence>
<keyword evidence="4" id="KW-0597">Phosphoprotein</keyword>
<dbReference type="InterPro" id="IPR003661">
    <property type="entry name" value="HisK_dim/P_dom"/>
</dbReference>
<dbReference type="PANTHER" id="PTHR45569">
    <property type="entry name" value="SENSOR PROTEIN KDPD"/>
    <property type="match status" value="1"/>
</dbReference>
<keyword evidence="9" id="KW-0067">ATP-binding</keyword>
<dbReference type="SUPFAM" id="SSF55874">
    <property type="entry name" value="ATPase domain of HSP90 chaperone/DNA topoisomerase II/histidine kinase"/>
    <property type="match status" value="1"/>
</dbReference>